<protein>
    <submittedName>
        <fullName evidence="1">Uncharacterized protein</fullName>
    </submittedName>
</protein>
<dbReference type="Proteomes" id="UP000254134">
    <property type="component" value="Unassembled WGS sequence"/>
</dbReference>
<accession>A0A7M2YW80</accession>
<reference evidence="1 2" key="1">
    <citation type="submission" date="2018-07" db="EMBL/GenBank/DDBJ databases">
        <title>High-quality-draft genome sequence of Gaiella occulta.</title>
        <authorList>
            <person name="Severino R."/>
            <person name="Froufe H.J.C."/>
            <person name="Rainey F.A."/>
            <person name="Barroso C."/>
            <person name="Albuquerque L."/>
            <person name="Lobo-Da-Cunha A."/>
            <person name="Da Costa M.S."/>
            <person name="Egas C."/>
        </authorList>
    </citation>
    <scope>NUCLEOTIDE SEQUENCE [LARGE SCALE GENOMIC DNA]</scope>
    <source>
        <strain evidence="1 2">F2-233</strain>
    </source>
</reference>
<sequence length="42" mass="4880">MLDVGDGWIVRAVNVDASDLAHRGMRMTTMEGDRERYRARRD</sequence>
<comment type="caution">
    <text evidence="1">The sequence shown here is derived from an EMBL/GenBank/DDBJ whole genome shotgun (WGS) entry which is preliminary data.</text>
</comment>
<proteinExistence type="predicted"/>
<name>A0A7M2YW80_9ACTN</name>
<keyword evidence="2" id="KW-1185">Reference proteome</keyword>
<gene>
    <name evidence="1" type="ORF">Gocc_2620</name>
</gene>
<dbReference type="EMBL" id="QQZY01000007">
    <property type="protein sequence ID" value="RDI73707.1"/>
    <property type="molecule type" value="Genomic_DNA"/>
</dbReference>
<reference evidence="2" key="2">
    <citation type="journal article" date="2019" name="MicrobiologyOpen">
        <title>High-quality draft genome sequence of Gaiella occulta isolated from a 150 meter deep mineral water borehole and comparison with the genome sequences of other deep-branching lineages of the phylum Actinobacteria.</title>
        <authorList>
            <person name="Severino R."/>
            <person name="Froufe H.J.C."/>
            <person name="Barroso C."/>
            <person name="Albuquerque L."/>
            <person name="Lobo-da-Cunha A."/>
            <person name="da Costa M.S."/>
            <person name="Egas C."/>
        </authorList>
    </citation>
    <scope>NUCLEOTIDE SEQUENCE [LARGE SCALE GENOMIC DNA]</scope>
    <source>
        <strain evidence="2">F2-233</strain>
    </source>
</reference>
<evidence type="ECO:0000313" key="2">
    <source>
        <dbReference type="Proteomes" id="UP000254134"/>
    </source>
</evidence>
<organism evidence="1 2">
    <name type="scientific">Gaiella occulta</name>
    <dbReference type="NCBI Taxonomy" id="1002870"/>
    <lineage>
        <taxon>Bacteria</taxon>
        <taxon>Bacillati</taxon>
        <taxon>Actinomycetota</taxon>
        <taxon>Thermoleophilia</taxon>
        <taxon>Gaiellales</taxon>
        <taxon>Gaiellaceae</taxon>
        <taxon>Gaiella</taxon>
    </lineage>
</organism>
<dbReference type="AlphaFoldDB" id="A0A7M2YW80"/>
<evidence type="ECO:0000313" key="1">
    <source>
        <dbReference type="EMBL" id="RDI73707.1"/>
    </source>
</evidence>